<evidence type="ECO:0000313" key="1">
    <source>
        <dbReference type="EMBL" id="WHZ57360.1"/>
    </source>
</evidence>
<keyword evidence="2" id="KW-1185">Reference proteome</keyword>
<dbReference type="EMBL" id="CP126116">
    <property type="protein sequence ID" value="WHZ57360.1"/>
    <property type="molecule type" value="Genomic_DNA"/>
</dbReference>
<evidence type="ECO:0000313" key="2">
    <source>
        <dbReference type="Proteomes" id="UP001226091"/>
    </source>
</evidence>
<organism evidence="1 2">
    <name type="scientific">Metabacillus hrfriensis</name>
    <dbReference type="NCBI Taxonomy" id="3048891"/>
    <lineage>
        <taxon>Bacteria</taxon>
        <taxon>Bacillati</taxon>
        <taxon>Bacillota</taxon>
        <taxon>Bacilli</taxon>
        <taxon>Bacillales</taxon>
        <taxon>Bacillaceae</taxon>
        <taxon>Metabacillus</taxon>
    </lineage>
</organism>
<protein>
    <submittedName>
        <fullName evidence="1">ABC transporter permease subunit</fullName>
    </submittedName>
</protein>
<accession>A0ACD4RA45</accession>
<name>A0ACD4RA45_9BACI</name>
<sequence>MRNKTLLFGSVMLAAILLISLIGPLFPLVQAGIEEQRMVFINSTTYERAPFPPSLQHPFGSDDDGRDILSLIIMGAKDTLLLIFSITAIRYLAAVLLAFLGSSKKSPFRLLIYGLNGFAASLPLIFAAILFITMPMFTFSPNRVLWVILFLSLTDAGRVAFIIQQSMSSLSHSQFVEAGVTVGNNQMGLFIRYYLPNLLPELIVQFFMDLGKVALLLGQLGILSIFVTQVFVQTTYGYGELQNTSLNWSTLLGMARSDILRGFWIPFFPALSLTLLIFTFNMISEGLRQHFSRA</sequence>
<dbReference type="Proteomes" id="UP001226091">
    <property type="component" value="Chromosome"/>
</dbReference>
<reference evidence="2" key="1">
    <citation type="journal article" date="2025" name="Aquaculture">
        <title>Assessment of the bioflocculant production and safety properties of Metabacillus hrfriensis sp. nov. based on phenotypic and whole-genome sequencing analysis.</title>
        <authorList>
            <person name="Zhang R."/>
            <person name="Zhao Z."/>
            <person name="Luo L."/>
            <person name="Wang S."/>
            <person name="Guo K."/>
            <person name="Xu W."/>
        </authorList>
    </citation>
    <scope>NUCLEOTIDE SEQUENCE [LARGE SCALE GENOMIC DNA]</scope>
    <source>
        <strain evidence="2">CT-WN-B3</strain>
    </source>
</reference>
<gene>
    <name evidence="1" type="ORF">QLQ22_22360</name>
</gene>
<proteinExistence type="predicted"/>